<proteinExistence type="predicted"/>
<comment type="caution">
    <text evidence="1">The sequence shown here is derived from an EMBL/GenBank/DDBJ whole genome shotgun (WGS) entry which is preliminary data.</text>
</comment>
<dbReference type="AlphaFoldDB" id="A0AAI9MX57"/>
<reference evidence="1" key="2">
    <citation type="submission" date="2024-02" db="EMBL/GenBank/DDBJ databases">
        <authorList>
            <consortium name="Clinical and Environmental Microbiology Branch: Whole genome sequencing antimicrobial resistance pathogens in the healthcare setting"/>
        </authorList>
    </citation>
    <scope>NUCLEOTIDE SEQUENCE</scope>
    <source>
        <strain evidence="1">2020GO-00142</strain>
    </source>
</reference>
<reference evidence="2 3" key="1">
    <citation type="submission" date="2021-04" db="EMBL/GenBank/DDBJ databases">
        <title>Determining the burden of carbapenem-resistant Enterobacterales from a tertiary public heath setting in Bangladesh: a clinical, epidemiological, and molecular study.</title>
        <authorList>
            <person name="Farzana R."/>
            <person name="Walsh T.R."/>
        </authorList>
    </citation>
    <scope>NUCLEOTIDE SEQUENCE [LARGE SCALE GENOMIC DNA]</scope>
    <source>
        <strain evidence="3">dmpro_s316</strain>
        <strain evidence="2">Dmpro_s316</strain>
    </source>
</reference>
<dbReference type="RefSeq" id="WP_154623852.1">
    <property type="nucleotide sequence ID" value="NZ_CP095443.1"/>
</dbReference>
<dbReference type="EMBL" id="JAGSRH010000025">
    <property type="protein sequence ID" value="MER5078263.1"/>
    <property type="molecule type" value="Genomic_DNA"/>
</dbReference>
<sequence>MNKSLILGFLFVCFIGPSYGQESTHSQVLEDLCRNQQQTPEEIYENGYLIECHFDGADIPSAFERYKQLDIENNANFINKLVRNKNMKVTCSQGGCVEAEYYWPNDKQLDISLLFEGGETTYKYTEEAKGTKLEIRMFPD</sequence>
<name>A0AAI9MX57_PROST</name>
<accession>A0AAI9MX57</accession>
<organism evidence="1">
    <name type="scientific">Providencia stuartii</name>
    <dbReference type="NCBI Taxonomy" id="588"/>
    <lineage>
        <taxon>Bacteria</taxon>
        <taxon>Pseudomonadati</taxon>
        <taxon>Pseudomonadota</taxon>
        <taxon>Gammaproteobacteria</taxon>
        <taxon>Enterobacterales</taxon>
        <taxon>Morganellaceae</taxon>
        <taxon>Providencia</taxon>
    </lineage>
</organism>
<protein>
    <submittedName>
        <fullName evidence="1">Uncharacterized protein</fullName>
    </submittedName>
</protein>
<dbReference type="Proteomes" id="UP001495779">
    <property type="component" value="Unassembled WGS sequence"/>
</dbReference>
<evidence type="ECO:0000313" key="3">
    <source>
        <dbReference type="Proteomes" id="UP001495779"/>
    </source>
</evidence>
<gene>
    <name evidence="1" type="ORF">JRA39_003665</name>
    <name evidence="2" type="ORF">KDV35_15560</name>
</gene>
<evidence type="ECO:0000313" key="1">
    <source>
        <dbReference type="EMBL" id="EMP9434547.1"/>
    </source>
</evidence>
<evidence type="ECO:0000313" key="2">
    <source>
        <dbReference type="EMBL" id="MER5078263.1"/>
    </source>
</evidence>
<dbReference type="EMBL" id="AAZDVE040000039">
    <property type="protein sequence ID" value="EMP9434547.1"/>
    <property type="molecule type" value="Genomic_DNA"/>
</dbReference>